<protein>
    <recommendedName>
        <fullName evidence="3">RING-type domain-containing protein</fullName>
    </recommendedName>
</protein>
<reference evidence="1 2" key="1">
    <citation type="submission" date="2015-07" db="EMBL/GenBank/DDBJ databases">
        <title>Comparative genomics of the Sigatoka disease complex on banana suggests a link between parallel evolutionary changes in Pseudocercospora fijiensis and Pseudocercospora eumusae and increased virulence on the banana host.</title>
        <authorList>
            <person name="Chang T.-C."/>
            <person name="Salvucci A."/>
            <person name="Crous P.W."/>
            <person name="Stergiopoulos I."/>
        </authorList>
    </citation>
    <scope>NUCLEOTIDE SEQUENCE [LARGE SCALE GENOMIC DNA]</scope>
    <source>
        <strain evidence="1 2">CBS 114824</strain>
    </source>
</reference>
<gene>
    <name evidence="1" type="ORF">AC578_10563</name>
</gene>
<comment type="caution">
    <text evidence="1">The sequence shown here is derived from an EMBL/GenBank/DDBJ whole genome shotgun (WGS) entry which is preliminary data.</text>
</comment>
<dbReference type="EMBL" id="LFZN01000137">
    <property type="protein sequence ID" value="KXS97661.1"/>
    <property type="molecule type" value="Genomic_DNA"/>
</dbReference>
<evidence type="ECO:0000313" key="1">
    <source>
        <dbReference type="EMBL" id="KXS97661.1"/>
    </source>
</evidence>
<name>A0A139H5H2_9PEZI</name>
<organism evidence="1 2">
    <name type="scientific">Pseudocercospora eumusae</name>
    <dbReference type="NCBI Taxonomy" id="321146"/>
    <lineage>
        <taxon>Eukaryota</taxon>
        <taxon>Fungi</taxon>
        <taxon>Dikarya</taxon>
        <taxon>Ascomycota</taxon>
        <taxon>Pezizomycotina</taxon>
        <taxon>Dothideomycetes</taxon>
        <taxon>Dothideomycetidae</taxon>
        <taxon>Mycosphaerellales</taxon>
        <taxon>Mycosphaerellaceae</taxon>
        <taxon>Pseudocercospora</taxon>
    </lineage>
</organism>
<dbReference type="InterPro" id="IPR013083">
    <property type="entry name" value="Znf_RING/FYVE/PHD"/>
</dbReference>
<proteinExistence type="predicted"/>
<accession>A0A139H5H2</accession>
<dbReference type="Proteomes" id="UP000070133">
    <property type="component" value="Unassembled WGS sequence"/>
</dbReference>
<evidence type="ECO:0000313" key="2">
    <source>
        <dbReference type="Proteomes" id="UP000070133"/>
    </source>
</evidence>
<sequence length="278" mass="30617">MDVQLPAVLTRHDIRKVLYLPLFPERKCPACSSRSQNNPGVAAGLDQWRANRNNIDLILMRLCHGKQVPSATIHAWLQELWRLSGCGACRASAVVTRTMLEGWQVKILLAFNRDPDRSSFFAPEIPTFANDYGEEEAEEEEAEDCAVCLKTIQVDEVLVACKPGCGKSIHATCFANLAATKSSGVEALDVVVSGEGPLPVSCPSCRWPLAAVDMNQDRLQTIYREWANAYPGSAANPIVLDDDEAEPGEEATEIDDGESTTFEEWDLEDMVFDDISVN</sequence>
<dbReference type="SUPFAM" id="SSF57850">
    <property type="entry name" value="RING/U-box"/>
    <property type="match status" value="1"/>
</dbReference>
<keyword evidence="2" id="KW-1185">Reference proteome</keyword>
<evidence type="ECO:0008006" key="3">
    <source>
        <dbReference type="Google" id="ProtNLM"/>
    </source>
</evidence>
<dbReference type="Gene3D" id="3.30.40.10">
    <property type="entry name" value="Zinc/RING finger domain, C3HC4 (zinc finger)"/>
    <property type="match status" value="1"/>
</dbReference>
<dbReference type="AlphaFoldDB" id="A0A139H5H2"/>